<feature type="transmembrane region" description="Helical" evidence="1">
    <location>
        <begin position="74"/>
        <end position="96"/>
    </location>
</feature>
<dbReference type="CDD" id="cd03506">
    <property type="entry name" value="Delta6-FADS-like"/>
    <property type="match status" value="1"/>
</dbReference>
<protein>
    <submittedName>
        <fullName evidence="3">Linoleoyl-CoA desaturase</fullName>
    </submittedName>
</protein>
<evidence type="ECO:0000313" key="4">
    <source>
        <dbReference type="Proteomes" id="UP000185003"/>
    </source>
</evidence>
<name>A0A1N6DM95_9BACT</name>
<feature type="transmembrane region" description="Helical" evidence="1">
    <location>
        <begin position="247"/>
        <end position="267"/>
    </location>
</feature>
<dbReference type="Pfam" id="PF00487">
    <property type="entry name" value="FA_desaturase"/>
    <property type="match status" value="1"/>
</dbReference>
<dbReference type="STRING" id="536979.SAMN04488055_0899"/>
<gene>
    <name evidence="3" type="ORF">SAMN04488055_0899</name>
</gene>
<feature type="transmembrane region" description="Helical" evidence="1">
    <location>
        <begin position="168"/>
        <end position="187"/>
    </location>
</feature>
<dbReference type="Proteomes" id="UP000185003">
    <property type="component" value="Unassembled WGS sequence"/>
</dbReference>
<keyword evidence="4" id="KW-1185">Reference proteome</keyword>
<feature type="domain" description="Fatty acid desaturase" evidence="2">
    <location>
        <begin position="73"/>
        <end position="351"/>
    </location>
</feature>
<evidence type="ECO:0000313" key="3">
    <source>
        <dbReference type="EMBL" id="SIN71793.1"/>
    </source>
</evidence>
<feature type="transmembrane region" description="Helical" evidence="1">
    <location>
        <begin position="46"/>
        <end position="68"/>
    </location>
</feature>
<dbReference type="GO" id="GO:0008610">
    <property type="term" value="P:lipid biosynthetic process"/>
    <property type="evidence" value="ECO:0007669"/>
    <property type="project" value="UniProtKB-ARBA"/>
</dbReference>
<evidence type="ECO:0000256" key="1">
    <source>
        <dbReference type="SAM" id="Phobius"/>
    </source>
</evidence>
<accession>A0A1N6DM95</accession>
<evidence type="ECO:0000259" key="2">
    <source>
        <dbReference type="Pfam" id="PF00487"/>
    </source>
</evidence>
<dbReference type="InterPro" id="IPR005804">
    <property type="entry name" value="FA_desaturase_dom"/>
</dbReference>
<keyword evidence="1" id="KW-1133">Transmembrane helix</keyword>
<keyword evidence="1" id="KW-0472">Membrane</keyword>
<keyword evidence="1" id="KW-0812">Transmembrane</keyword>
<dbReference type="PANTHER" id="PTHR19353:SF19">
    <property type="entry name" value="DELTA(5) FATTY ACID DESATURASE C-RELATED"/>
    <property type="match status" value="1"/>
</dbReference>
<reference evidence="3 4" key="1">
    <citation type="submission" date="2016-11" db="EMBL/GenBank/DDBJ databases">
        <authorList>
            <person name="Jaros S."/>
            <person name="Januszkiewicz K."/>
            <person name="Wedrychowicz H."/>
        </authorList>
    </citation>
    <scope>NUCLEOTIDE SEQUENCE [LARGE SCALE GENOMIC DNA]</scope>
    <source>
        <strain evidence="3 4">DSM 24787</strain>
    </source>
</reference>
<dbReference type="PANTHER" id="PTHR19353">
    <property type="entry name" value="FATTY ACID DESATURASE 2"/>
    <property type="match status" value="1"/>
</dbReference>
<dbReference type="PIRSF" id="PIRSF015921">
    <property type="entry name" value="FA_sphinglp_des"/>
    <property type="match status" value="1"/>
</dbReference>
<proteinExistence type="predicted"/>
<dbReference type="EMBL" id="FSRA01000001">
    <property type="protein sequence ID" value="SIN71793.1"/>
    <property type="molecule type" value="Genomic_DNA"/>
</dbReference>
<dbReference type="AlphaFoldDB" id="A0A1N6DM95"/>
<feature type="transmembrane region" description="Helical" evidence="1">
    <location>
        <begin position="108"/>
        <end position="126"/>
    </location>
</feature>
<sequence>MNDNNKKHAIVRFAPKGNDSFFEMVKAKVDDYFTANKLSRYATKGMWVKTVVMILIYVAPYVLMVTGVGASSNWLYLGFWALMGLGVVGIGTSVMHDANHGTYSAKKNVNSTMAYILEMIGGYSVTWKIQHNILHHTYTNVSGLDEDIDTTALLRFSPNHKLRWFHRFQFLYAWCLYAVMTLFWMTVKEYRQLVRYNQFSLLKKAKTTLPKAITHLTLYKLFYYGYIIALPLLFSGVSWWMVLVGFAVMHVIAGVALACIFQLAHVMETSSYAEPVMDEGGEQRMEENWAVHQLLNTSNYAPRNKWLSWFIGGLNYQIEHHLFPGICHVHYPKLSPIIHSSAQAFGLPYNVQPTFLHALWDHARMLHILGRKPRT</sequence>
<feature type="transmembrane region" description="Helical" evidence="1">
    <location>
        <begin position="221"/>
        <end position="241"/>
    </location>
</feature>
<dbReference type="RefSeq" id="WP_074238095.1">
    <property type="nucleotide sequence ID" value="NZ_FSRA01000001.1"/>
</dbReference>
<dbReference type="GO" id="GO:0016020">
    <property type="term" value="C:membrane"/>
    <property type="evidence" value="ECO:0007669"/>
    <property type="project" value="TreeGrafter"/>
</dbReference>
<dbReference type="OrthoDB" id="104711at2"/>
<dbReference type="InterPro" id="IPR012171">
    <property type="entry name" value="Fatty_acid_desaturase"/>
</dbReference>
<dbReference type="GO" id="GO:0016717">
    <property type="term" value="F:oxidoreductase activity, acting on paired donors, with oxidation of a pair of donors resulting in the reduction of molecular oxygen to two molecules of water"/>
    <property type="evidence" value="ECO:0007669"/>
    <property type="project" value="TreeGrafter"/>
</dbReference>
<organism evidence="3 4">
    <name type="scientific">Chitinophaga niabensis</name>
    <dbReference type="NCBI Taxonomy" id="536979"/>
    <lineage>
        <taxon>Bacteria</taxon>
        <taxon>Pseudomonadati</taxon>
        <taxon>Bacteroidota</taxon>
        <taxon>Chitinophagia</taxon>
        <taxon>Chitinophagales</taxon>
        <taxon>Chitinophagaceae</taxon>
        <taxon>Chitinophaga</taxon>
    </lineage>
</organism>